<dbReference type="AlphaFoldDB" id="A0AAW0Q3K3"/>
<dbReference type="EMBL" id="JAQQWP010000012">
    <property type="protein sequence ID" value="KAK8092959.1"/>
    <property type="molecule type" value="Genomic_DNA"/>
</dbReference>
<protein>
    <submittedName>
        <fullName evidence="2">Uncharacterized protein</fullName>
    </submittedName>
</protein>
<name>A0AAW0Q3K3_9PEZI</name>
<gene>
    <name evidence="2" type="ORF">PG999_014546</name>
</gene>
<keyword evidence="3" id="KW-1185">Reference proteome</keyword>
<evidence type="ECO:0000313" key="2">
    <source>
        <dbReference type="EMBL" id="KAK8092959.1"/>
    </source>
</evidence>
<keyword evidence="1" id="KW-0732">Signal</keyword>
<sequence length="100" mass="11123">MTTWKHAVFLILLMLLLARRYEPQQHGYCGPRQRRCMTDAEDFGGGGVARTPVRLPEECNESRSCIPALSSAFGTAVDDGADFAAAYRGDLYDDREHSRG</sequence>
<reference evidence="2 3" key="1">
    <citation type="submission" date="2023-01" db="EMBL/GenBank/DDBJ databases">
        <title>Analysis of 21 Apiospora genomes using comparative genomics revels a genus with tremendous synthesis potential of carbohydrate active enzymes and secondary metabolites.</title>
        <authorList>
            <person name="Sorensen T."/>
        </authorList>
    </citation>
    <scope>NUCLEOTIDE SEQUENCE [LARGE SCALE GENOMIC DNA]</scope>
    <source>
        <strain evidence="2 3">CBS 117206</strain>
    </source>
</reference>
<feature type="signal peptide" evidence="1">
    <location>
        <begin position="1"/>
        <end position="23"/>
    </location>
</feature>
<organism evidence="2 3">
    <name type="scientific">Apiospora kogelbergensis</name>
    <dbReference type="NCBI Taxonomy" id="1337665"/>
    <lineage>
        <taxon>Eukaryota</taxon>
        <taxon>Fungi</taxon>
        <taxon>Dikarya</taxon>
        <taxon>Ascomycota</taxon>
        <taxon>Pezizomycotina</taxon>
        <taxon>Sordariomycetes</taxon>
        <taxon>Xylariomycetidae</taxon>
        <taxon>Amphisphaeriales</taxon>
        <taxon>Apiosporaceae</taxon>
        <taxon>Apiospora</taxon>
    </lineage>
</organism>
<comment type="caution">
    <text evidence="2">The sequence shown here is derived from an EMBL/GenBank/DDBJ whole genome shotgun (WGS) entry which is preliminary data.</text>
</comment>
<feature type="chain" id="PRO_5043754642" evidence="1">
    <location>
        <begin position="24"/>
        <end position="100"/>
    </location>
</feature>
<evidence type="ECO:0000256" key="1">
    <source>
        <dbReference type="SAM" id="SignalP"/>
    </source>
</evidence>
<proteinExistence type="predicted"/>
<accession>A0AAW0Q3K3</accession>
<evidence type="ECO:0000313" key="3">
    <source>
        <dbReference type="Proteomes" id="UP001392437"/>
    </source>
</evidence>
<dbReference type="Proteomes" id="UP001392437">
    <property type="component" value="Unassembled WGS sequence"/>
</dbReference>